<feature type="domain" description="Kinesin motor" evidence="7">
    <location>
        <begin position="49"/>
        <end position="374"/>
    </location>
</feature>
<dbReference type="InterPro" id="IPR036961">
    <property type="entry name" value="Kinesin_motor_dom_sf"/>
</dbReference>
<evidence type="ECO:0000313" key="9">
    <source>
        <dbReference type="Proteomes" id="UP001211907"/>
    </source>
</evidence>
<keyword evidence="2" id="KW-0963">Cytoplasm</keyword>
<comment type="subcellular location">
    <subcellularLocation>
        <location evidence="1">Cytoplasm</location>
        <location evidence="1">Cytoskeleton</location>
    </subcellularLocation>
</comment>
<dbReference type="InterPro" id="IPR027640">
    <property type="entry name" value="Kinesin-like_fam"/>
</dbReference>
<keyword evidence="4 6" id="KW-0505">Motor protein</keyword>
<evidence type="ECO:0000256" key="4">
    <source>
        <dbReference type="ARBA" id="ARBA00023175"/>
    </source>
</evidence>
<dbReference type="InterPro" id="IPR001752">
    <property type="entry name" value="Kinesin_motor_dom"/>
</dbReference>
<dbReference type="InterPro" id="IPR027417">
    <property type="entry name" value="P-loop_NTPase"/>
</dbReference>
<dbReference type="PROSITE" id="PS50067">
    <property type="entry name" value="KINESIN_MOTOR_2"/>
    <property type="match status" value="1"/>
</dbReference>
<comment type="caution">
    <text evidence="8">The sequence shown here is derived from an EMBL/GenBank/DDBJ whole genome shotgun (WGS) entry which is preliminary data.</text>
</comment>
<keyword evidence="6" id="KW-0547">Nucleotide-binding</keyword>
<reference evidence="8" key="1">
    <citation type="submission" date="2020-05" db="EMBL/GenBank/DDBJ databases">
        <title>Phylogenomic resolution of chytrid fungi.</title>
        <authorList>
            <person name="Stajich J.E."/>
            <person name="Amses K."/>
            <person name="Simmons R."/>
            <person name="Seto K."/>
            <person name="Myers J."/>
            <person name="Bonds A."/>
            <person name="Quandt C.A."/>
            <person name="Barry K."/>
            <person name="Liu P."/>
            <person name="Grigoriev I."/>
            <person name="Longcore J.E."/>
            <person name="James T.Y."/>
        </authorList>
    </citation>
    <scope>NUCLEOTIDE SEQUENCE</scope>
    <source>
        <strain evidence="8">JEL0513</strain>
    </source>
</reference>
<name>A0AAD5SUF7_9FUNG</name>
<sequence length="602" mass="67214">MDFTAAELKTLSQRDFVQRQIADFSPDLKVDSVPNESQTADPTSDDDRDVVVCVRLRPVLSAESERGIFPTVTANKDTGKVLVHSLEYKFDGRPKVASKEFCVDYAFDSDTNNEEVYAHTAKKLIAIALGGGVATLLATGQTGSGKTHTMTAVENFIARDLFEAALDYRKNLNDATAWDSSSDLGFEFRVCFFELLGNKAYDLLAYPNEITIMEDVLGQVQVKGTVEEQVRNSEDLLSPQASSRSHAVCRITIKDLRYPASEEGLLYLLDLAGSESSSDSRHHDKERTDEKKEINQSLATLKDCIRNRALAVLSTKHVHVPYRNSRLTVLLKSAFELATTRACRTVVIATVNPSILDTLHSLNTLRYVSPLKVEIPPSSEASPDDPSSWSNAKLREWVSETSNLIEAENLCSTESGRQLLKLPESMFVDRCLKSPGVDVKTAKAIGNNAAGCLLRKCLDGKFWRLVVDARTKVREDKERAIRLAIAERRAETAVLRTQAELEAWHTKQRDYHIQWMEMMMSKGPEYVAKMLKDQKAALENEISAGEELKSDPEAYALWLKSSQASIEYQKERIRVANEYIDKKIENNELSGAKIFAAVSAMK</sequence>
<evidence type="ECO:0000256" key="6">
    <source>
        <dbReference type="PROSITE-ProRule" id="PRU00283"/>
    </source>
</evidence>
<proteinExistence type="inferred from homology"/>
<dbReference type="GO" id="GO:0007019">
    <property type="term" value="P:microtubule depolymerization"/>
    <property type="evidence" value="ECO:0007669"/>
    <property type="project" value="TreeGrafter"/>
</dbReference>
<keyword evidence="9" id="KW-1185">Reference proteome</keyword>
<accession>A0AAD5SUF7</accession>
<evidence type="ECO:0000256" key="5">
    <source>
        <dbReference type="ARBA" id="ARBA00023212"/>
    </source>
</evidence>
<protein>
    <recommendedName>
        <fullName evidence="7">Kinesin motor domain-containing protein</fullName>
    </recommendedName>
</protein>
<dbReference type="GO" id="GO:0008017">
    <property type="term" value="F:microtubule binding"/>
    <property type="evidence" value="ECO:0007669"/>
    <property type="project" value="InterPro"/>
</dbReference>
<keyword evidence="3" id="KW-0493">Microtubule</keyword>
<comment type="similarity">
    <text evidence="6">Belongs to the TRAFAC class myosin-kinesin ATPase superfamily. Kinesin family.</text>
</comment>
<feature type="binding site" evidence="6">
    <location>
        <begin position="140"/>
        <end position="147"/>
    </location>
    <ligand>
        <name>ATP</name>
        <dbReference type="ChEBI" id="CHEBI:30616"/>
    </ligand>
</feature>
<dbReference type="GO" id="GO:0005524">
    <property type="term" value="F:ATP binding"/>
    <property type="evidence" value="ECO:0007669"/>
    <property type="project" value="UniProtKB-UniRule"/>
</dbReference>
<dbReference type="PANTHER" id="PTHR47971">
    <property type="entry name" value="KINESIN-RELATED PROTEIN 6"/>
    <property type="match status" value="1"/>
</dbReference>
<evidence type="ECO:0000256" key="3">
    <source>
        <dbReference type="ARBA" id="ARBA00022701"/>
    </source>
</evidence>
<dbReference type="Proteomes" id="UP001211907">
    <property type="component" value="Unassembled WGS sequence"/>
</dbReference>
<keyword evidence="6" id="KW-0067">ATP-binding</keyword>
<dbReference type="GO" id="GO:0007018">
    <property type="term" value="P:microtubule-based movement"/>
    <property type="evidence" value="ECO:0007669"/>
    <property type="project" value="InterPro"/>
</dbReference>
<evidence type="ECO:0000313" key="8">
    <source>
        <dbReference type="EMBL" id="KAJ3109112.1"/>
    </source>
</evidence>
<evidence type="ECO:0000256" key="2">
    <source>
        <dbReference type="ARBA" id="ARBA00022490"/>
    </source>
</evidence>
<dbReference type="SUPFAM" id="SSF52540">
    <property type="entry name" value="P-loop containing nucleoside triphosphate hydrolases"/>
    <property type="match status" value="1"/>
</dbReference>
<dbReference type="Gene3D" id="3.40.850.10">
    <property type="entry name" value="Kinesin motor domain"/>
    <property type="match status" value="1"/>
</dbReference>
<gene>
    <name evidence="8" type="ORF">HK100_003346</name>
</gene>
<organism evidence="8 9">
    <name type="scientific">Physocladia obscura</name>
    <dbReference type="NCBI Taxonomy" id="109957"/>
    <lineage>
        <taxon>Eukaryota</taxon>
        <taxon>Fungi</taxon>
        <taxon>Fungi incertae sedis</taxon>
        <taxon>Chytridiomycota</taxon>
        <taxon>Chytridiomycota incertae sedis</taxon>
        <taxon>Chytridiomycetes</taxon>
        <taxon>Chytridiales</taxon>
        <taxon>Chytriomycetaceae</taxon>
        <taxon>Physocladia</taxon>
    </lineage>
</organism>
<evidence type="ECO:0000259" key="7">
    <source>
        <dbReference type="PROSITE" id="PS50067"/>
    </source>
</evidence>
<keyword evidence="5" id="KW-0206">Cytoskeleton</keyword>
<dbReference type="PANTHER" id="PTHR47971:SF8">
    <property type="entry name" value="KINESIN-LIKE PROTEIN"/>
    <property type="match status" value="1"/>
</dbReference>
<dbReference type="AlphaFoldDB" id="A0AAD5SUF7"/>
<dbReference type="PRINTS" id="PR00380">
    <property type="entry name" value="KINESINHEAVY"/>
</dbReference>
<dbReference type="SMART" id="SM00129">
    <property type="entry name" value="KISc"/>
    <property type="match status" value="1"/>
</dbReference>
<dbReference type="EMBL" id="JADGJH010001828">
    <property type="protein sequence ID" value="KAJ3109112.1"/>
    <property type="molecule type" value="Genomic_DNA"/>
</dbReference>
<dbReference type="GO" id="GO:0005874">
    <property type="term" value="C:microtubule"/>
    <property type="evidence" value="ECO:0007669"/>
    <property type="project" value="UniProtKB-KW"/>
</dbReference>
<evidence type="ECO:0000256" key="1">
    <source>
        <dbReference type="ARBA" id="ARBA00004245"/>
    </source>
</evidence>
<dbReference type="Pfam" id="PF00225">
    <property type="entry name" value="Kinesin"/>
    <property type="match status" value="2"/>
</dbReference>
<dbReference type="GO" id="GO:0003777">
    <property type="term" value="F:microtubule motor activity"/>
    <property type="evidence" value="ECO:0007669"/>
    <property type="project" value="InterPro"/>
</dbReference>